<evidence type="ECO:0000313" key="1">
    <source>
        <dbReference type="EMBL" id="TFC19239.1"/>
    </source>
</evidence>
<dbReference type="AlphaFoldDB" id="A0A4R8WZ46"/>
<protein>
    <submittedName>
        <fullName evidence="1">DUF3499 family protein</fullName>
    </submittedName>
</protein>
<dbReference type="OrthoDB" id="3216194at2"/>
<reference evidence="1 2" key="1">
    <citation type="submission" date="2019-03" db="EMBL/GenBank/DDBJ databases">
        <title>Genomics of glacier-inhabiting Cryobacterium strains.</title>
        <authorList>
            <person name="Liu Q."/>
            <person name="Xin Y.-H."/>
        </authorList>
    </citation>
    <scope>NUCLEOTIDE SEQUENCE [LARGE SCALE GENOMIC DNA]</scope>
    <source>
        <strain evidence="1 2">MDT1-3</strain>
    </source>
</reference>
<proteinExistence type="predicted"/>
<name>A0A4R8WZ46_9MICO</name>
<dbReference type="EMBL" id="SOFP01000013">
    <property type="protein sequence ID" value="TFC19239.1"/>
    <property type="molecule type" value="Genomic_DNA"/>
</dbReference>
<dbReference type="Proteomes" id="UP000298412">
    <property type="component" value="Unassembled WGS sequence"/>
</dbReference>
<dbReference type="Pfam" id="PF12005">
    <property type="entry name" value="DUF3499"/>
    <property type="match status" value="1"/>
</dbReference>
<keyword evidence="2" id="KW-1185">Reference proteome</keyword>
<dbReference type="RefSeq" id="WP_134565326.1">
    <property type="nucleotide sequence ID" value="NZ_SOFP01000013.1"/>
</dbReference>
<organism evidence="1 2">
    <name type="scientific">Cryobacterium algoritolerans</name>
    <dbReference type="NCBI Taxonomy" id="1259184"/>
    <lineage>
        <taxon>Bacteria</taxon>
        <taxon>Bacillati</taxon>
        <taxon>Actinomycetota</taxon>
        <taxon>Actinomycetes</taxon>
        <taxon>Micrococcales</taxon>
        <taxon>Microbacteriaceae</taxon>
        <taxon>Cryobacterium</taxon>
    </lineage>
</organism>
<gene>
    <name evidence="1" type="ORF">E3O19_03640</name>
</gene>
<sequence length="72" mass="8015">MSLRPCSRVACPDESVATLTFDYGDSMAVLGPLSLVREPHSFDLCERHARLTSAPQGWQLVRLRTMGAQPRE</sequence>
<accession>A0A4R8WZ46</accession>
<comment type="caution">
    <text evidence="1">The sequence shown here is derived from an EMBL/GenBank/DDBJ whole genome shotgun (WGS) entry which is preliminary data.</text>
</comment>
<evidence type="ECO:0000313" key="2">
    <source>
        <dbReference type="Proteomes" id="UP000298412"/>
    </source>
</evidence>
<dbReference type="InterPro" id="IPR021888">
    <property type="entry name" value="DUF3499"/>
</dbReference>